<keyword evidence="1" id="KW-1133">Transmembrane helix</keyword>
<evidence type="ECO:0000313" key="2">
    <source>
        <dbReference type="EMBL" id="MBE9666704.1"/>
    </source>
</evidence>
<keyword evidence="1" id="KW-0812">Transmembrane</keyword>
<gene>
    <name evidence="2" type="ORF">IRJ18_10055</name>
</gene>
<reference evidence="2 3" key="1">
    <citation type="submission" date="2020-10" db="EMBL/GenBank/DDBJ databases">
        <title>Mucilaginibacter mali sp. nov., isolated from rhizosphere soil of apple orchard.</title>
        <authorList>
            <person name="Lee J.-S."/>
            <person name="Kim H.S."/>
            <person name="Kim J.-S."/>
        </authorList>
    </citation>
    <scope>NUCLEOTIDE SEQUENCE [LARGE SCALE GENOMIC DNA]</scope>
    <source>
        <strain evidence="2 3">KCTC 23157</strain>
    </source>
</reference>
<evidence type="ECO:0000313" key="3">
    <source>
        <dbReference type="Proteomes" id="UP000632774"/>
    </source>
</evidence>
<keyword evidence="1" id="KW-0472">Membrane</keyword>
<dbReference type="EMBL" id="JADFFM010000001">
    <property type="protein sequence ID" value="MBE9666704.1"/>
    <property type="molecule type" value="Genomic_DNA"/>
</dbReference>
<name>A0ABR9XH36_9SPHI</name>
<organism evidence="2 3">
    <name type="scientific">Mucilaginibacter boryungensis</name>
    <dbReference type="NCBI Taxonomy" id="768480"/>
    <lineage>
        <taxon>Bacteria</taxon>
        <taxon>Pseudomonadati</taxon>
        <taxon>Bacteroidota</taxon>
        <taxon>Sphingobacteriia</taxon>
        <taxon>Sphingobacteriales</taxon>
        <taxon>Sphingobacteriaceae</taxon>
        <taxon>Mucilaginibacter</taxon>
    </lineage>
</organism>
<evidence type="ECO:0000256" key="1">
    <source>
        <dbReference type="SAM" id="Phobius"/>
    </source>
</evidence>
<protein>
    <submittedName>
        <fullName evidence="2">Uncharacterized protein</fullName>
    </submittedName>
</protein>
<dbReference type="RefSeq" id="WP_194106045.1">
    <property type="nucleotide sequence ID" value="NZ_JADFFM010000001.1"/>
</dbReference>
<accession>A0ABR9XH36</accession>
<sequence length="170" mass="19864">MSNTNKKIFLTLSITVPFLLYCIYYYGIMIKNAPYKFAEFDHISIQYGTGDSLLNKYNSKTADYQFLNKRDSLIKKKLHLKHNDLLYLHRKAAELGFWDFPRNETFTGDTTKTSNPKVPRYIIEFGYKRKTKRVIFDANFDGNPKLKDANMQLIKEILGVINTADENLTK</sequence>
<feature type="transmembrane region" description="Helical" evidence="1">
    <location>
        <begin position="7"/>
        <end position="27"/>
    </location>
</feature>
<comment type="caution">
    <text evidence="2">The sequence shown here is derived from an EMBL/GenBank/DDBJ whole genome shotgun (WGS) entry which is preliminary data.</text>
</comment>
<proteinExistence type="predicted"/>
<dbReference type="Proteomes" id="UP000632774">
    <property type="component" value="Unassembled WGS sequence"/>
</dbReference>
<keyword evidence="3" id="KW-1185">Reference proteome</keyword>